<dbReference type="AlphaFoldDB" id="W6AYA4"/>
<dbReference type="EMBL" id="CP006720">
    <property type="protein sequence ID" value="AHI58709.1"/>
    <property type="molecule type" value="Genomic_DNA"/>
</dbReference>
<dbReference type="Proteomes" id="UP000019260">
    <property type="component" value="Chromosome"/>
</dbReference>
<keyword evidence="1" id="KW-0472">Membrane</keyword>
<proteinExistence type="predicted"/>
<dbReference type="KEGG" id="smia:P344_07060"/>
<protein>
    <submittedName>
        <fullName evidence="2">Uncharacterized protein</fullName>
    </submittedName>
</protein>
<feature type="transmembrane region" description="Helical" evidence="1">
    <location>
        <begin position="20"/>
        <end position="37"/>
    </location>
</feature>
<evidence type="ECO:0000256" key="1">
    <source>
        <dbReference type="SAM" id="Phobius"/>
    </source>
</evidence>
<gene>
    <name evidence="2" type="ORF">P344_07060</name>
</gene>
<name>W6AYA4_9MOLU</name>
<accession>W6AYA4</accession>
<organism evidence="2 3">
    <name type="scientific">Spiroplasma mirum ATCC 29335</name>
    <dbReference type="NCBI Taxonomy" id="838561"/>
    <lineage>
        <taxon>Bacteria</taxon>
        <taxon>Bacillati</taxon>
        <taxon>Mycoplasmatota</taxon>
        <taxon>Mollicutes</taxon>
        <taxon>Entomoplasmatales</taxon>
        <taxon>Spiroplasmataceae</taxon>
        <taxon>Spiroplasma</taxon>
    </lineage>
</organism>
<keyword evidence="1" id="KW-1133">Transmembrane helix</keyword>
<keyword evidence="1" id="KW-0812">Transmembrane</keyword>
<evidence type="ECO:0000313" key="2">
    <source>
        <dbReference type="EMBL" id="AHI58709.1"/>
    </source>
</evidence>
<keyword evidence="3" id="KW-1185">Reference proteome</keyword>
<reference evidence="2 3" key="1">
    <citation type="submission" date="2013-09" db="EMBL/GenBank/DDBJ databases">
        <title>Complete genome sequence of Spiroplasma mirum suckling mouse cataract agent.</title>
        <authorList>
            <person name="Landry C.A."/>
            <person name="Bastian F.O."/>
            <person name="Thune R.L."/>
        </authorList>
    </citation>
    <scope>NUCLEOTIDE SEQUENCE [LARGE SCALE GENOMIC DNA]</scope>
    <source>
        <strain evidence="2 3">SMCA</strain>
    </source>
</reference>
<sequence>MLLARELLEDFNLNYYNKNYFKSEMFLAFLLLMILIVEQKINESLKLAIIKLD</sequence>
<evidence type="ECO:0000313" key="3">
    <source>
        <dbReference type="Proteomes" id="UP000019260"/>
    </source>
</evidence>
<dbReference type="HOGENOM" id="CLU_3066366_0_0_14"/>